<dbReference type="Gene3D" id="3.30.420.40">
    <property type="match status" value="2"/>
</dbReference>
<evidence type="ECO:0000256" key="1">
    <source>
        <dbReference type="SAM" id="MobiDB-lite"/>
    </source>
</evidence>
<evidence type="ECO:0000313" key="3">
    <source>
        <dbReference type="EMBL" id="GAA0380988.1"/>
    </source>
</evidence>
<name>A0ABN0Y2J2_9CAUL</name>
<keyword evidence="4" id="KW-1185">Reference proteome</keyword>
<dbReference type="RefSeq" id="WP_167175691.1">
    <property type="nucleotide sequence ID" value="NZ_BAAAEJ010000003.1"/>
</dbReference>
<dbReference type="InterPro" id="IPR022496">
    <property type="entry name" value="T6A_TsaB"/>
</dbReference>
<accession>A0ABN0Y2J2</accession>
<sequence>MKLMVIDTSLGTCLAASFRIEGDKASVLGIRAQDMTKGHQEHLGGFARDASRDAGGFTGVERIGVTIGPGSFTGLRVGLSFALGLGAALGCPVIGISTLDGLAASVPAEGWVVAAIDARRAQVYMRVFKDGVPVEDAQALAIEDAAAKILALTEDGAVAIVGSGAEVLLAHEAGLEKARLHPLPAPTAEALALLAATLDPEANPPKPLYLRAPDATPPTRLPGQPRNLTV</sequence>
<gene>
    <name evidence="3" type="primary">tsaB</name>
    <name evidence="3" type="ORF">GCM10009093_04970</name>
</gene>
<protein>
    <submittedName>
        <fullName evidence="3">tRNA (Adenosine(37)-N6)-threonylcarbamoyltransferase complex dimerization subunit type 1 TsaB</fullName>
    </submittedName>
</protein>
<dbReference type="Pfam" id="PF00814">
    <property type="entry name" value="TsaD"/>
    <property type="match status" value="1"/>
</dbReference>
<feature type="domain" description="Gcp-like" evidence="2">
    <location>
        <begin position="29"/>
        <end position="156"/>
    </location>
</feature>
<evidence type="ECO:0000313" key="4">
    <source>
        <dbReference type="Proteomes" id="UP001500791"/>
    </source>
</evidence>
<dbReference type="SUPFAM" id="SSF53067">
    <property type="entry name" value="Actin-like ATPase domain"/>
    <property type="match status" value="2"/>
</dbReference>
<reference evidence="3 4" key="1">
    <citation type="journal article" date="2019" name="Int. J. Syst. Evol. Microbiol.">
        <title>The Global Catalogue of Microorganisms (GCM) 10K type strain sequencing project: providing services to taxonomists for standard genome sequencing and annotation.</title>
        <authorList>
            <consortium name="The Broad Institute Genomics Platform"/>
            <consortium name="The Broad Institute Genome Sequencing Center for Infectious Disease"/>
            <person name="Wu L."/>
            <person name="Ma J."/>
        </authorList>
    </citation>
    <scope>NUCLEOTIDE SEQUENCE [LARGE SCALE GENOMIC DNA]</scope>
    <source>
        <strain evidence="3 4">JCM 13476</strain>
    </source>
</reference>
<evidence type="ECO:0000259" key="2">
    <source>
        <dbReference type="Pfam" id="PF00814"/>
    </source>
</evidence>
<dbReference type="Proteomes" id="UP001500791">
    <property type="component" value="Unassembled WGS sequence"/>
</dbReference>
<dbReference type="EMBL" id="BAAAEJ010000003">
    <property type="protein sequence ID" value="GAA0380988.1"/>
    <property type="molecule type" value="Genomic_DNA"/>
</dbReference>
<dbReference type="InterPro" id="IPR000905">
    <property type="entry name" value="Gcp-like_dom"/>
</dbReference>
<comment type="caution">
    <text evidence="3">The sequence shown here is derived from an EMBL/GenBank/DDBJ whole genome shotgun (WGS) entry which is preliminary data.</text>
</comment>
<dbReference type="InterPro" id="IPR043129">
    <property type="entry name" value="ATPase_NBD"/>
</dbReference>
<organism evidence="3 4">
    <name type="scientific">Brevundimonas terrae</name>
    <dbReference type="NCBI Taxonomy" id="363631"/>
    <lineage>
        <taxon>Bacteria</taxon>
        <taxon>Pseudomonadati</taxon>
        <taxon>Pseudomonadota</taxon>
        <taxon>Alphaproteobacteria</taxon>
        <taxon>Caulobacterales</taxon>
        <taxon>Caulobacteraceae</taxon>
        <taxon>Brevundimonas</taxon>
    </lineage>
</organism>
<feature type="region of interest" description="Disordered" evidence="1">
    <location>
        <begin position="205"/>
        <end position="230"/>
    </location>
</feature>
<proteinExistence type="predicted"/>
<dbReference type="NCBIfam" id="TIGR03725">
    <property type="entry name" value="T6A_YeaZ"/>
    <property type="match status" value="1"/>
</dbReference>